<keyword evidence="7" id="KW-1185">Reference proteome</keyword>
<comment type="subcellular location">
    <subcellularLocation>
        <location evidence="5">Membrane</location>
        <topology evidence="5">Single-pass membrane protein</topology>
    </subcellularLocation>
</comment>
<feature type="chain" id="PRO_5044525822" description="UDP-glucuronosyltransferase" evidence="5">
    <location>
        <begin position="22"/>
        <end position="520"/>
    </location>
</feature>
<dbReference type="PROSITE" id="PS00375">
    <property type="entry name" value="UDPGT"/>
    <property type="match status" value="1"/>
</dbReference>
<dbReference type="GO" id="GO:0016020">
    <property type="term" value="C:membrane"/>
    <property type="evidence" value="ECO:0007669"/>
    <property type="project" value="UniProtKB-SubCell"/>
</dbReference>
<comment type="catalytic activity">
    <reaction evidence="5">
        <text>glucuronate acceptor + UDP-alpha-D-glucuronate = acceptor beta-D-glucuronoside + UDP + H(+)</text>
        <dbReference type="Rhea" id="RHEA:21032"/>
        <dbReference type="ChEBI" id="CHEBI:15378"/>
        <dbReference type="ChEBI" id="CHEBI:58052"/>
        <dbReference type="ChEBI" id="CHEBI:58223"/>
        <dbReference type="ChEBI" id="CHEBI:132367"/>
        <dbReference type="ChEBI" id="CHEBI:132368"/>
        <dbReference type="EC" id="2.4.1.17"/>
    </reaction>
</comment>
<dbReference type="PANTHER" id="PTHR48043">
    <property type="entry name" value="EG:EG0003.4 PROTEIN-RELATED"/>
    <property type="match status" value="1"/>
</dbReference>
<keyword evidence="5" id="KW-0732">Signal</keyword>
<dbReference type="FunFam" id="3.40.50.2000:FF:000050">
    <property type="entry name" value="UDP-glucuronosyltransferase"/>
    <property type="match status" value="1"/>
</dbReference>
<evidence type="ECO:0000256" key="4">
    <source>
        <dbReference type="RuleBase" id="RU003718"/>
    </source>
</evidence>
<comment type="caution">
    <text evidence="6">The sequence shown here is derived from an EMBL/GenBank/DDBJ whole genome shotgun (WGS) entry which is preliminary data.</text>
</comment>
<evidence type="ECO:0000256" key="1">
    <source>
        <dbReference type="ARBA" id="ARBA00009995"/>
    </source>
</evidence>
<dbReference type="Gene3D" id="3.40.50.2000">
    <property type="entry name" value="Glycogen Phosphorylase B"/>
    <property type="match status" value="1"/>
</dbReference>
<dbReference type="EC" id="2.4.1.17" evidence="5"/>
<dbReference type="Proteomes" id="UP001516400">
    <property type="component" value="Unassembled WGS sequence"/>
</dbReference>
<dbReference type="Pfam" id="PF00201">
    <property type="entry name" value="UDPGT"/>
    <property type="match status" value="1"/>
</dbReference>
<dbReference type="EMBL" id="JABFTP020000185">
    <property type="protein sequence ID" value="KAL3285483.1"/>
    <property type="molecule type" value="Genomic_DNA"/>
</dbReference>
<keyword evidence="5" id="KW-0472">Membrane</keyword>
<organism evidence="6 7">
    <name type="scientific">Cryptolaemus montrouzieri</name>
    <dbReference type="NCBI Taxonomy" id="559131"/>
    <lineage>
        <taxon>Eukaryota</taxon>
        <taxon>Metazoa</taxon>
        <taxon>Ecdysozoa</taxon>
        <taxon>Arthropoda</taxon>
        <taxon>Hexapoda</taxon>
        <taxon>Insecta</taxon>
        <taxon>Pterygota</taxon>
        <taxon>Neoptera</taxon>
        <taxon>Endopterygota</taxon>
        <taxon>Coleoptera</taxon>
        <taxon>Polyphaga</taxon>
        <taxon>Cucujiformia</taxon>
        <taxon>Coccinelloidea</taxon>
        <taxon>Coccinellidae</taxon>
        <taxon>Scymninae</taxon>
        <taxon>Scymnini</taxon>
        <taxon>Cryptolaemus</taxon>
    </lineage>
</organism>
<feature type="transmembrane region" description="Helical" evidence="5">
    <location>
        <begin position="472"/>
        <end position="495"/>
    </location>
</feature>
<sequence>MIFKYALTIVVVSNVFCLTQSSNILGIFWTPTKSHHILGSALLQALAEKGHNVTMLSPYEDDVNIPTFRQKKLEGIAGTFGQIMNPNVSIFQQTKMMYPILIQSLENFWQNEAIQELINTKEHYDVVIIMTFFNDGILAIPYHLKIPTIWFSPFGSTSLINRYVANPNLPYSTNMQISDGIPNTFIGRLLMATMNMLLSSIEDYLFNPTGDRILREYLPNVPSISELQKNVDLVLVNSHHSIETPRPYVPNMIQIGGFYAQKIKTLPTDLKEYLDSAKDGAILFSFGTNMKIANIDKDKLDAILQGLKKIAPMKVVFKSEIDLDGIPSNVVVKKWLPQNDILAHPNIRAFVSHGGLGGITEAVFYGVPMLGIPLFADQKTNILNARNTGYVVMLNYEDITPGTFYHALKELLGNSSYTEVSKKRSSLLRNQVINPLDNAIWWVEHIIEHKGGEHLKNIGMDLEWYQLYMVDIMLFFLMVLLVLVFLMFILIKYVLRKVKAIVFSIMKTKTKKIKMIYTSK</sequence>
<evidence type="ECO:0000256" key="3">
    <source>
        <dbReference type="ARBA" id="ARBA00022679"/>
    </source>
</evidence>
<evidence type="ECO:0000313" key="6">
    <source>
        <dbReference type="EMBL" id="KAL3285483.1"/>
    </source>
</evidence>
<dbReference type="AlphaFoldDB" id="A0ABD2P3P4"/>
<dbReference type="InterPro" id="IPR035595">
    <property type="entry name" value="UDP_glycos_trans_CS"/>
</dbReference>
<gene>
    <name evidence="6" type="ORF">HHI36_000015</name>
</gene>
<keyword evidence="2 4" id="KW-0328">Glycosyltransferase</keyword>
<reference evidence="6 7" key="1">
    <citation type="journal article" date="2021" name="BMC Biol.">
        <title>Horizontally acquired antibacterial genes associated with adaptive radiation of ladybird beetles.</title>
        <authorList>
            <person name="Li H.S."/>
            <person name="Tang X.F."/>
            <person name="Huang Y.H."/>
            <person name="Xu Z.Y."/>
            <person name="Chen M.L."/>
            <person name="Du X.Y."/>
            <person name="Qiu B.Y."/>
            <person name="Chen P.T."/>
            <person name="Zhang W."/>
            <person name="Slipinski A."/>
            <person name="Escalona H.E."/>
            <person name="Waterhouse R.M."/>
            <person name="Zwick A."/>
            <person name="Pang H."/>
        </authorList>
    </citation>
    <scope>NUCLEOTIDE SEQUENCE [LARGE SCALE GENOMIC DNA]</scope>
    <source>
        <strain evidence="6">SYSU2018</strain>
    </source>
</reference>
<keyword evidence="5" id="KW-1133">Transmembrane helix</keyword>
<comment type="similarity">
    <text evidence="1 4">Belongs to the UDP-glycosyltransferase family.</text>
</comment>
<name>A0ABD2P3P4_9CUCU</name>
<dbReference type="InterPro" id="IPR050271">
    <property type="entry name" value="UDP-glycosyltransferase"/>
</dbReference>
<dbReference type="GO" id="GO:0015020">
    <property type="term" value="F:glucuronosyltransferase activity"/>
    <property type="evidence" value="ECO:0007669"/>
    <property type="project" value="UniProtKB-EC"/>
</dbReference>
<keyword evidence="5" id="KW-0812">Transmembrane</keyword>
<evidence type="ECO:0000256" key="5">
    <source>
        <dbReference type="RuleBase" id="RU362059"/>
    </source>
</evidence>
<accession>A0ABD2P3P4</accession>
<dbReference type="PANTHER" id="PTHR48043:SF159">
    <property type="entry name" value="EG:EG0003.4 PROTEIN-RELATED"/>
    <property type="match status" value="1"/>
</dbReference>
<dbReference type="InterPro" id="IPR002213">
    <property type="entry name" value="UDP_glucos_trans"/>
</dbReference>
<dbReference type="SUPFAM" id="SSF53756">
    <property type="entry name" value="UDP-Glycosyltransferase/glycogen phosphorylase"/>
    <property type="match status" value="1"/>
</dbReference>
<protein>
    <recommendedName>
        <fullName evidence="5">UDP-glucuronosyltransferase</fullName>
        <ecNumber evidence="5">2.4.1.17</ecNumber>
    </recommendedName>
</protein>
<dbReference type="CDD" id="cd03784">
    <property type="entry name" value="GT1_Gtf-like"/>
    <property type="match status" value="1"/>
</dbReference>
<feature type="signal peptide" evidence="5">
    <location>
        <begin position="1"/>
        <end position="21"/>
    </location>
</feature>
<proteinExistence type="inferred from homology"/>
<evidence type="ECO:0000313" key="7">
    <source>
        <dbReference type="Proteomes" id="UP001516400"/>
    </source>
</evidence>
<evidence type="ECO:0000256" key="2">
    <source>
        <dbReference type="ARBA" id="ARBA00022676"/>
    </source>
</evidence>
<keyword evidence="3 4" id="KW-0808">Transferase</keyword>